<feature type="region of interest" description="Disordered" evidence="1">
    <location>
        <begin position="253"/>
        <end position="396"/>
    </location>
</feature>
<name>A0ABR4HZB6_9EURO</name>
<gene>
    <name evidence="2" type="ORF">BDW59DRAFT_174417</name>
</gene>
<proteinExistence type="predicted"/>
<feature type="compositionally biased region" description="Basic residues" evidence="1">
    <location>
        <begin position="9"/>
        <end position="29"/>
    </location>
</feature>
<evidence type="ECO:0000313" key="3">
    <source>
        <dbReference type="Proteomes" id="UP001610335"/>
    </source>
</evidence>
<dbReference type="EMBL" id="JBFXLS010000068">
    <property type="protein sequence ID" value="KAL2820835.1"/>
    <property type="molecule type" value="Genomic_DNA"/>
</dbReference>
<feature type="compositionally biased region" description="Polar residues" evidence="1">
    <location>
        <begin position="35"/>
        <end position="45"/>
    </location>
</feature>
<dbReference type="Proteomes" id="UP001610335">
    <property type="component" value="Unassembled WGS sequence"/>
</dbReference>
<evidence type="ECO:0000313" key="2">
    <source>
        <dbReference type="EMBL" id="KAL2820835.1"/>
    </source>
</evidence>
<sequence>MYNPWSAHTHGHHTHHAHAHHAQHGHTHAGHTTTPTLSSVSTGTPVSLPASSRMDLDSSYQMSQMRWLPSMITTRSGHGHSSLPTISSGLRHSNHHPQQQQQQQQGHAQGQTPASVIVESRAPAPAGLVNPGATQQVQAQVQGVESTMSGTRDMGGADALGEVEFTGEGHRLTTKEEVSLFEICNRHAGEFGRRSNLCKWWMTVTMEFTRGQKHPYSWHSVRRKFLQEQRDKGPSEADDLSNPRWRAVAEAARIEKRDSRRPRKRKWTITTPTTTTITTDGGAWDLPGSSAPVPSTGPDPWRAPSSSSGSPMLNHTQPPQHNHVAPAPSATPISISSTPVRLPPGFDTMFSSTQSQTPSTPFNIPNANANANLHAHHSNQQHPSPSTTSPTNQPTDNTMMAAVLETLGKLNKHLDSTSNPTASTSPSNLNPLPIPLPNPEPLSSSQSNSHTHTQDSSMTSGISGIGSDEIQSPLSTTSLSTLREQLKREMLDDLRTEWDKERAVLEEKLDSVQRTQEMILEMLRQEPS</sequence>
<comment type="caution">
    <text evidence="2">The sequence shown here is derived from an EMBL/GenBank/DDBJ whole genome shotgun (WGS) entry which is preliminary data.</text>
</comment>
<evidence type="ECO:0000256" key="1">
    <source>
        <dbReference type="SAM" id="MobiDB-lite"/>
    </source>
</evidence>
<accession>A0ABR4HZB6</accession>
<feature type="compositionally biased region" description="Low complexity" evidence="1">
    <location>
        <begin position="325"/>
        <end position="339"/>
    </location>
</feature>
<protein>
    <recommendedName>
        <fullName evidence="4">Myb-like domain-containing protein</fullName>
    </recommendedName>
</protein>
<feature type="region of interest" description="Disordered" evidence="1">
    <location>
        <begin position="73"/>
        <end position="114"/>
    </location>
</feature>
<evidence type="ECO:0008006" key="4">
    <source>
        <dbReference type="Google" id="ProtNLM"/>
    </source>
</evidence>
<feature type="compositionally biased region" description="Low complexity" evidence="1">
    <location>
        <begin position="416"/>
        <end position="431"/>
    </location>
</feature>
<feature type="compositionally biased region" description="Polar residues" evidence="1">
    <location>
        <begin position="304"/>
        <end position="320"/>
    </location>
</feature>
<organism evidence="2 3">
    <name type="scientific">Aspergillus cavernicola</name>
    <dbReference type="NCBI Taxonomy" id="176166"/>
    <lineage>
        <taxon>Eukaryota</taxon>
        <taxon>Fungi</taxon>
        <taxon>Dikarya</taxon>
        <taxon>Ascomycota</taxon>
        <taxon>Pezizomycotina</taxon>
        <taxon>Eurotiomycetes</taxon>
        <taxon>Eurotiomycetidae</taxon>
        <taxon>Eurotiales</taxon>
        <taxon>Aspergillaceae</taxon>
        <taxon>Aspergillus</taxon>
        <taxon>Aspergillus subgen. Nidulantes</taxon>
    </lineage>
</organism>
<feature type="compositionally biased region" description="Low complexity" evidence="1">
    <location>
        <begin position="351"/>
        <end position="373"/>
    </location>
</feature>
<keyword evidence="3" id="KW-1185">Reference proteome</keyword>
<feature type="compositionally biased region" description="Low complexity" evidence="1">
    <location>
        <begin position="380"/>
        <end position="396"/>
    </location>
</feature>
<feature type="compositionally biased region" description="Polar residues" evidence="1">
    <location>
        <begin position="82"/>
        <end position="91"/>
    </location>
</feature>
<feature type="region of interest" description="Disordered" evidence="1">
    <location>
        <begin position="412"/>
        <end position="476"/>
    </location>
</feature>
<feature type="compositionally biased region" description="Low complexity" evidence="1">
    <location>
        <begin position="98"/>
        <end position="111"/>
    </location>
</feature>
<feature type="compositionally biased region" description="Low complexity" evidence="1">
    <location>
        <begin position="268"/>
        <end position="279"/>
    </location>
</feature>
<feature type="region of interest" description="Disordered" evidence="1">
    <location>
        <begin position="1"/>
        <end position="57"/>
    </location>
</feature>
<reference evidence="2 3" key="1">
    <citation type="submission" date="2024-07" db="EMBL/GenBank/DDBJ databases">
        <title>Section-level genome sequencing and comparative genomics of Aspergillus sections Usti and Cavernicolus.</title>
        <authorList>
            <consortium name="Lawrence Berkeley National Laboratory"/>
            <person name="Nybo J.L."/>
            <person name="Vesth T.C."/>
            <person name="Theobald S."/>
            <person name="Frisvad J.C."/>
            <person name="Larsen T.O."/>
            <person name="Kjaerboelling I."/>
            <person name="Rothschild-Mancinelli K."/>
            <person name="Lyhne E.K."/>
            <person name="Kogle M.E."/>
            <person name="Barry K."/>
            <person name="Clum A."/>
            <person name="Na H."/>
            <person name="Ledsgaard L."/>
            <person name="Lin J."/>
            <person name="Lipzen A."/>
            <person name="Kuo A."/>
            <person name="Riley R."/>
            <person name="Mondo S."/>
            <person name="LaButti K."/>
            <person name="Haridas S."/>
            <person name="Pangalinan J."/>
            <person name="Salamov A.A."/>
            <person name="Simmons B.A."/>
            <person name="Magnuson J.K."/>
            <person name="Chen J."/>
            <person name="Drula E."/>
            <person name="Henrissat B."/>
            <person name="Wiebenga A."/>
            <person name="Lubbers R.J."/>
            <person name="Gomes A.C."/>
            <person name="Makela M.R."/>
            <person name="Stajich J."/>
            <person name="Grigoriev I.V."/>
            <person name="Mortensen U.H."/>
            <person name="De vries R.P."/>
            <person name="Baker S.E."/>
            <person name="Andersen M.R."/>
        </authorList>
    </citation>
    <scope>NUCLEOTIDE SEQUENCE [LARGE SCALE GENOMIC DNA]</scope>
    <source>
        <strain evidence="2 3">CBS 600.67</strain>
    </source>
</reference>
<feature type="compositionally biased region" description="Low complexity" evidence="1">
    <location>
        <begin position="441"/>
        <end position="467"/>
    </location>
</feature>